<dbReference type="InterPro" id="IPR013693">
    <property type="entry name" value="SpoIID/LytB_N"/>
</dbReference>
<reference evidence="4 5" key="1">
    <citation type="submission" date="2021-06" db="EMBL/GenBank/DDBJ databases">
        <authorList>
            <person name="Sun Q."/>
            <person name="Li D."/>
        </authorList>
    </citation>
    <scope>NUCLEOTIDE SEQUENCE [LARGE SCALE GENOMIC DNA]</scope>
    <source>
        <strain evidence="4 5">MSJ-5</strain>
    </source>
</reference>
<evidence type="ECO:0000256" key="1">
    <source>
        <dbReference type="SAM" id="MobiDB-lite"/>
    </source>
</evidence>
<dbReference type="EMBL" id="JAHLQK010000003">
    <property type="protein sequence ID" value="MBU5676501.1"/>
    <property type="molecule type" value="Genomic_DNA"/>
</dbReference>
<evidence type="ECO:0000313" key="4">
    <source>
        <dbReference type="EMBL" id="MBU5676501.1"/>
    </source>
</evidence>
<dbReference type="NCBIfam" id="TIGR02669">
    <property type="entry name" value="SpoIID_LytB"/>
    <property type="match status" value="1"/>
</dbReference>
<evidence type="ECO:0000313" key="5">
    <source>
        <dbReference type="Proteomes" id="UP000779508"/>
    </source>
</evidence>
<feature type="region of interest" description="Disordered" evidence="1">
    <location>
        <begin position="24"/>
        <end position="56"/>
    </location>
</feature>
<organism evidence="4 5">
    <name type="scientific">Alkaliphilus flagellatus</name>
    <dbReference type="NCBI Taxonomy" id="2841507"/>
    <lineage>
        <taxon>Bacteria</taxon>
        <taxon>Bacillati</taxon>
        <taxon>Bacillota</taxon>
        <taxon>Clostridia</taxon>
        <taxon>Peptostreptococcales</taxon>
        <taxon>Natronincolaceae</taxon>
        <taxon>Alkaliphilus</taxon>
    </lineage>
</organism>
<proteinExistence type="predicted"/>
<feature type="chain" id="PRO_5045993346" evidence="2">
    <location>
        <begin position="21"/>
        <end position="334"/>
    </location>
</feature>
<keyword evidence="5" id="KW-1185">Reference proteome</keyword>
<protein>
    <submittedName>
        <fullName evidence="4">SpoIID/LytB domain-containing protein</fullName>
    </submittedName>
</protein>
<feature type="domain" description="Sporulation stage II protein D amidase enhancer LytB N-terminal" evidence="3">
    <location>
        <begin position="70"/>
        <end position="158"/>
    </location>
</feature>
<dbReference type="Pfam" id="PF08486">
    <property type="entry name" value="SpoIID"/>
    <property type="match status" value="1"/>
</dbReference>
<accession>A0ABS6G557</accession>
<dbReference type="PROSITE" id="PS51257">
    <property type="entry name" value="PROKAR_LIPOPROTEIN"/>
    <property type="match status" value="1"/>
</dbReference>
<gene>
    <name evidence="4" type="ORF">KQI88_08735</name>
</gene>
<comment type="caution">
    <text evidence="4">The sequence shown here is derived from an EMBL/GenBank/DDBJ whole genome shotgun (WGS) entry which is preliminary data.</text>
</comment>
<dbReference type="InterPro" id="IPR013486">
    <property type="entry name" value="SpoIID/LytB"/>
</dbReference>
<sequence length="334" mass="36356">MYKKLSLALTILLLIVSSVACQPAKKPGEKGRTPGKIQNVEDNVKKPPIPESINQGEGKEPRLKVYLTEGQKIKEMKFEDYVVGVLAGEMSNNFPAEALEAQAILARTFVMEFITEKGQSKYEGAHVSTDIEEAQAWNAGEVNERIIKAVANTRGQVLLADGEYVKAWFHAHAGGMTAAAKEGLGYEGAEPPYIQVVKSPDSPEAPPEDASWTATFTKGQIKEAMQKIGKTPGDFNSIEVVNRGPSGRATELKIGNETVQAAGFRVALDSTKMKSTKLESIKVTGDKVTMKGIGYGHGVGLSQWGAYNMAKEGKKAEDIINHYFKNVQIVKLWE</sequence>
<dbReference type="Proteomes" id="UP000779508">
    <property type="component" value="Unassembled WGS sequence"/>
</dbReference>
<name>A0ABS6G557_9FIRM</name>
<keyword evidence="2" id="KW-0732">Signal</keyword>
<feature type="signal peptide" evidence="2">
    <location>
        <begin position="1"/>
        <end position="20"/>
    </location>
</feature>
<evidence type="ECO:0000256" key="2">
    <source>
        <dbReference type="SAM" id="SignalP"/>
    </source>
</evidence>
<evidence type="ECO:0000259" key="3">
    <source>
        <dbReference type="Pfam" id="PF08486"/>
    </source>
</evidence>